<keyword evidence="2" id="KW-1185">Reference proteome</keyword>
<organism evidence="1 2">
    <name type="scientific">Aeoliella straminimaris</name>
    <dbReference type="NCBI Taxonomy" id="2954799"/>
    <lineage>
        <taxon>Bacteria</taxon>
        <taxon>Pseudomonadati</taxon>
        <taxon>Planctomycetota</taxon>
        <taxon>Planctomycetia</taxon>
        <taxon>Pirellulales</taxon>
        <taxon>Lacipirellulaceae</taxon>
        <taxon>Aeoliella</taxon>
    </lineage>
</organism>
<gene>
    <name evidence="1" type="ORF">NG895_04490</name>
</gene>
<name>A0A9X2JHQ4_9BACT</name>
<dbReference type="AlphaFoldDB" id="A0A9X2JHQ4"/>
<evidence type="ECO:0008006" key="3">
    <source>
        <dbReference type="Google" id="ProtNLM"/>
    </source>
</evidence>
<sequence length="141" mass="15589">MAWIGSGSDVPLCQVPRGLGGEVASLLHRMQPMLHHERRGSTRTSIPYLFELSPQPDEVPELLHQTMVVVGKDVSERGIAFFHQKPIPYRRGVLSIDLPDEGVVQLEVDLLWCRFTSLGWYESGGRLMGVSSGSYPTSQAG</sequence>
<dbReference type="RefSeq" id="WP_252851253.1">
    <property type="nucleotide sequence ID" value="NZ_JAMXLR010000020.1"/>
</dbReference>
<evidence type="ECO:0000313" key="2">
    <source>
        <dbReference type="Proteomes" id="UP001155241"/>
    </source>
</evidence>
<protein>
    <recommendedName>
        <fullName evidence="3">PilZ domain-containing protein</fullName>
    </recommendedName>
</protein>
<comment type="caution">
    <text evidence="1">The sequence shown here is derived from an EMBL/GenBank/DDBJ whole genome shotgun (WGS) entry which is preliminary data.</text>
</comment>
<dbReference type="Proteomes" id="UP001155241">
    <property type="component" value="Unassembled WGS sequence"/>
</dbReference>
<proteinExistence type="predicted"/>
<dbReference type="EMBL" id="JAMXLR010000020">
    <property type="protein sequence ID" value="MCO6043154.1"/>
    <property type="molecule type" value="Genomic_DNA"/>
</dbReference>
<reference evidence="1" key="1">
    <citation type="submission" date="2022-06" db="EMBL/GenBank/DDBJ databases">
        <title>Aeoliella straminimaris, a novel planctomycete from sediments.</title>
        <authorList>
            <person name="Vitorino I.R."/>
            <person name="Lage O.M."/>
        </authorList>
    </citation>
    <scope>NUCLEOTIDE SEQUENCE</scope>
    <source>
        <strain evidence="1">ICT_H6.2</strain>
    </source>
</reference>
<evidence type="ECO:0000313" key="1">
    <source>
        <dbReference type="EMBL" id="MCO6043154.1"/>
    </source>
</evidence>
<accession>A0A9X2JHQ4</accession>